<gene>
    <name evidence="1" type="primary">NCL1_13436</name>
    <name evidence="1" type="ORF">TNCV_1707481</name>
</gene>
<dbReference type="PANTHER" id="PTHR46060">
    <property type="entry name" value="MARINER MOS1 TRANSPOSASE-LIKE PROTEIN"/>
    <property type="match status" value="1"/>
</dbReference>
<keyword evidence="2" id="KW-1185">Reference proteome</keyword>
<evidence type="ECO:0000313" key="1">
    <source>
        <dbReference type="EMBL" id="GFX92472.1"/>
    </source>
</evidence>
<dbReference type="Proteomes" id="UP000887159">
    <property type="component" value="Unassembled WGS sequence"/>
</dbReference>
<evidence type="ECO:0000313" key="2">
    <source>
        <dbReference type="Proteomes" id="UP000887159"/>
    </source>
</evidence>
<reference evidence="1" key="1">
    <citation type="submission" date="2020-08" db="EMBL/GenBank/DDBJ databases">
        <title>Multicomponent nature underlies the extraordinary mechanical properties of spider dragline silk.</title>
        <authorList>
            <person name="Kono N."/>
            <person name="Nakamura H."/>
            <person name="Mori M."/>
            <person name="Yoshida Y."/>
            <person name="Ohtoshi R."/>
            <person name="Malay A.D."/>
            <person name="Moran D.A.P."/>
            <person name="Tomita M."/>
            <person name="Numata K."/>
            <person name="Arakawa K."/>
        </authorList>
    </citation>
    <scope>NUCLEOTIDE SEQUENCE</scope>
</reference>
<comment type="caution">
    <text evidence="1">The sequence shown here is derived from an EMBL/GenBank/DDBJ whole genome shotgun (WGS) entry which is preliminary data.</text>
</comment>
<name>A0A8X6RNP3_TRICX</name>
<dbReference type="InterPro" id="IPR052709">
    <property type="entry name" value="Transposase-MT_Hybrid"/>
</dbReference>
<dbReference type="AlphaFoldDB" id="A0A8X6RNP3"/>
<dbReference type="Gene3D" id="3.30.420.10">
    <property type="entry name" value="Ribonuclease H-like superfamily/Ribonuclease H"/>
    <property type="match status" value="1"/>
</dbReference>
<dbReference type="GO" id="GO:0003676">
    <property type="term" value="F:nucleic acid binding"/>
    <property type="evidence" value="ECO:0007669"/>
    <property type="project" value="InterPro"/>
</dbReference>
<accession>A0A8X6RNP3</accession>
<dbReference type="InterPro" id="IPR036397">
    <property type="entry name" value="RNaseH_sf"/>
</dbReference>
<dbReference type="PANTHER" id="PTHR46060:SF1">
    <property type="entry name" value="MARINER MOS1 TRANSPOSASE-LIKE PROTEIN"/>
    <property type="match status" value="1"/>
</dbReference>
<protein>
    <submittedName>
        <fullName evidence="1">Histone-lysine N-methyltransferase SETMAR</fullName>
    </submittedName>
</protein>
<sequence length="163" mass="19049">MVQHVKRERPLLRNGFLLHHGNARPHIVHSVQNVSQQNNVDILPHPSYSPDLTPCDFLLFPQLKKPLRGKKPFCKQQSMCRFTKEGNRERHVLFREIRNSHPKSMAQTRVPTSIRNCCFNKCHKELHWLGFRARAATHKPLIAKSNHAARLRQCKALQNWTLT</sequence>
<organism evidence="1 2">
    <name type="scientific">Trichonephila clavipes</name>
    <name type="common">Golden silk orbweaver</name>
    <name type="synonym">Nephila clavipes</name>
    <dbReference type="NCBI Taxonomy" id="2585209"/>
    <lineage>
        <taxon>Eukaryota</taxon>
        <taxon>Metazoa</taxon>
        <taxon>Ecdysozoa</taxon>
        <taxon>Arthropoda</taxon>
        <taxon>Chelicerata</taxon>
        <taxon>Arachnida</taxon>
        <taxon>Araneae</taxon>
        <taxon>Araneomorphae</taxon>
        <taxon>Entelegynae</taxon>
        <taxon>Araneoidea</taxon>
        <taxon>Nephilidae</taxon>
        <taxon>Trichonephila</taxon>
    </lineage>
</organism>
<dbReference type="EMBL" id="BMAU01021147">
    <property type="protein sequence ID" value="GFX92472.1"/>
    <property type="molecule type" value="Genomic_DNA"/>
</dbReference>
<proteinExistence type="predicted"/>